<reference evidence="1 2" key="1">
    <citation type="submission" date="2019-07" db="EMBL/GenBank/DDBJ databases">
        <title>Genomic Encyclopedia of Archaeal and Bacterial Type Strains, Phase II (KMG-II): from individual species to whole genera.</title>
        <authorList>
            <person name="Goeker M."/>
        </authorList>
    </citation>
    <scope>NUCLEOTIDE SEQUENCE [LARGE SCALE GENOMIC DNA]</scope>
    <source>
        <strain evidence="1 2">ATCC BAA-2084</strain>
    </source>
</reference>
<protein>
    <submittedName>
        <fullName evidence="1">Uncharacterized protein</fullName>
    </submittedName>
</protein>
<sequence length="250" mass="26356">MAGKRSASAALKLPLLLAAAGMAFGVPSAGLAVVAFGDEAAIADLPSFAMFTPASADPELAKRVAEQARTSGMRFTPAGSAIKRDRTITVAVRVDPETARAISVRQALDVAPGATNALKAQAVTRYDLGTARGYQSFKRPQPQVSLSGTVRDISMPDLSAFEPAGPTAEDKPSRFQTRIALEDEQAAGRSPNTLDALSAQTVDLGGAYSITRNLDVTAGVRLSQERDRLSPITDNKQDSQSVYVGTQFRF</sequence>
<organism evidence="1 2">
    <name type="scientific">Altererythrobacter ishigakiensis</name>
    <dbReference type="NCBI Taxonomy" id="476157"/>
    <lineage>
        <taxon>Bacteria</taxon>
        <taxon>Pseudomonadati</taxon>
        <taxon>Pseudomonadota</taxon>
        <taxon>Alphaproteobacteria</taxon>
        <taxon>Sphingomonadales</taxon>
        <taxon>Erythrobacteraceae</taxon>
        <taxon>Altererythrobacter</taxon>
    </lineage>
</organism>
<evidence type="ECO:0000313" key="1">
    <source>
        <dbReference type="EMBL" id="TWJ08831.1"/>
    </source>
</evidence>
<proteinExistence type="predicted"/>
<dbReference type="OrthoDB" id="8479273at2"/>
<gene>
    <name evidence="1" type="ORF">JN10_0450</name>
</gene>
<evidence type="ECO:0000313" key="2">
    <source>
        <dbReference type="Proteomes" id="UP000320547"/>
    </source>
</evidence>
<comment type="caution">
    <text evidence="1">The sequence shown here is derived from an EMBL/GenBank/DDBJ whole genome shotgun (WGS) entry which is preliminary data.</text>
</comment>
<dbReference type="Proteomes" id="UP000320547">
    <property type="component" value="Unassembled WGS sequence"/>
</dbReference>
<accession>A0A562UTB0</accession>
<keyword evidence="2" id="KW-1185">Reference proteome</keyword>
<dbReference type="AlphaFoldDB" id="A0A562UTB0"/>
<name>A0A562UTB0_9SPHN</name>
<dbReference type="RefSeq" id="WP_067596623.1">
    <property type="nucleotide sequence ID" value="NZ_CP015963.1"/>
</dbReference>
<dbReference type="EMBL" id="VLLK01000001">
    <property type="protein sequence ID" value="TWJ08831.1"/>
    <property type="molecule type" value="Genomic_DNA"/>
</dbReference>